<reference evidence="5" key="1">
    <citation type="submission" date="2020-10" db="EMBL/GenBank/DDBJ databases">
        <title>Sequencing the genomes of 1000 actinobacteria strains.</title>
        <authorList>
            <person name="Klenk H.-P."/>
        </authorList>
    </citation>
    <scope>NUCLEOTIDE SEQUENCE</scope>
    <source>
        <strain evidence="5">DSM 46832</strain>
    </source>
</reference>
<dbReference type="CDD" id="cd04301">
    <property type="entry name" value="NAT_SF"/>
    <property type="match status" value="1"/>
</dbReference>
<evidence type="ECO:0000256" key="1">
    <source>
        <dbReference type="ARBA" id="ARBA00022679"/>
    </source>
</evidence>
<dbReference type="AlphaFoldDB" id="A0A927M2F9"/>
<evidence type="ECO:0000313" key="5">
    <source>
        <dbReference type="EMBL" id="MBE1486774.1"/>
    </source>
</evidence>
<dbReference type="Gene3D" id="3.40.630.30">
    <property type="match status" value="1"/>
</dbReference>
<proteinExistence type="inferred from homology"/>
<name>A0A927M2F9_9ACTN</name>
<dbReference type="GO" id="GO:0005737">
    <property type="term" value="C:cytoplasm"/>
    <property type="evidence" value="ECO:0007669"/>
    <property type="project" value="TreeGrafter"/>
</dbReference>
<dbReference type="Pfam" id="PF13302">
    <property type="entry name" value="Acetyltransf_3"/>
    <property type="match status" value="1"/>
</dbReference>
<evidence type="ECO:0000259" key="4">
    <source>
        <dbReference type="PROSITE" id="PS51186"/>
    </source>
</evidence>
<evidence type="ECO:0000256" key="3">
    <source>
        <dbReference type="ARBA" id="ARBA00038502"/>
    </source>
</evidence>
<dbReference type="PANTHER" id="PTHR43792:SF8">
    <property type="entry name" value="[RIBOSOMAL PROTEIN US5]-ALANINE N-ACETYLTRANSFERASE"/>
    <property type="match status" value="1"/>
</dbReference>
<dbReference type="Proteomes" id="UP000649753">
    <property type="component" value="Unassembled WGS sequence"/>
</dbReference>
<evidence type="ECO:0000313" key="6">
    <source>
        <dbReference type="Proteomes" id="UP000649753"/>
    </source>
</evidence>
<keyword evidence="2" id="KW-0012">Acyltransferase</keyword>
<dbReference type="PROSITE" id="PS51186">
    <property type="entry name" value="GNAT"/>
    <property type="match status" value="1"/>
</dbReference>
<dbReference type="RefSeq" id="WP_225945497.1">
    <property type="nucleotide sequence ID" value="NZ_JADBEB010000001.1"/>
</dbReference>
<sequence>MEAQAADGMVVNVVTVEPESGPERVRIEPWSEDDLDLLRRINSPEMKRHLGGPETDEQVLARHERYVRFADTGQGCMFRVLALPEAVPVGSIGYWIRLWHDEKIFEMGWSILPAYQGRGLATEALAAVVDVARARRTYRYAHAFPSVDNPASNAVCRKAGFALLGETEFEFPPGRPMRSNDWRLDLTAPGTDRRRTRE</sequence>
<dbReference type="InterPro" id="IPR051531">
    <property type="entry name" value="N-acetyltransferase"/>
</dbReference>
<dbReference type="EMBL" id="JADBEB010000001">
    <property type="protein sequence ID" value="MBE1486774.1"/>
    <property type="molecule type" value="Genomic_DNA"/>
</dbReference>
<feature type="domain" description="N-acetyltransferase" evidence="4">
    <location>
        <begin position="25"/>
        <end position="189"/>
    </location>
</feature>
<keyword evidence="1" id="KW-0808">Transferase</keyword>
<dbReference type="InterPro" id="IPR000182">
    <property type="entry name" value="GNAT_dom"/>
</dbReference>
<dbReference type="SUPFAM" id="SSF55729">
    <property type="entry name" value="Acyl-CoA N-acyltransferases (Nat)"/>
    <property type="match status" value="1"/>
</dbReference>
<protein>
    <submittedName>
        <fullName evidence="5">RimJ/RimL family protein N-acetyltransferase</fullName>
    </submittedName>
</protein>
<dbReference type="PANTHER" id="PTHR43792">
    <property type="entry name" value="GNAT FAMILY, PUTATIVE (AFU_ORTHOLOGUE AFUA_3G00765)-RELATED-RELATED"/>
    <property type="match status" value="1"/>
</dbReference>
<dbReference type="GO" id="GO:0008999">
    <property type="term" value="F:protein-N-terminal-alanine acetyltransferase activity"/>
    <property type="evidence" value="ECO:0007669"/>
    <property type="project" value="TreeGrafter"/>
</dbReference>
<gene>
    <name evidence="5" type="ORF">H4W31_002412</name>
</gene>
<comment type="similarity">
    <text evidence="3">Belongs to the acetyltransferase family. RimJ subfamily.</text>
</comment>
<accession>A0A927M2F9</accession>
<dbReference type="InterPro" id="IPR016181">
    <property type="entry name" value="Acyl_CoA_acyltransferase"/>
</dbReference>
<organism evidence="5 6">
    <name type="scientific">Plantactinospora soyae</name>
    <dbReference type="NCBI Taxonomy" id="1544732"/>
    <lineage>
        <taxon>Bacteria</taxon>
        <taxon>Bacillati</taxon>
        <taxon>Actinomycetota</taxon>
        <taxon>Actinomycetes</taxon>
        <taxon>Micromonosporales</taxon>
        <taxon>Micromonosporaceae</taxon>
        <taxon>Plantactinospora</taxon>
    </lineage>
</organism>
<evidence type="ECO:0000256" key="2">
    <source>
        <dbReference type="ARBA" id="ARBA00023315"/>
    </source>
</evidence>
<comment type="caution">
    <text evidence="5">The sequence shown here is derived from an EMBL/GenBank/DDBJ whole genome shotgun (WGS) entry which is preliminary data.</text>
</comment>
<keyword evidence="6" id="KW-1185">Reference proteome</keyword>